<name>F8JV75_STREN</name>
<proteinExistence type="predicted"/>
<dbReference type="STRING" id="1003195.SCATT_07890"/>
<dbReference type="KEGG" id="scy:SCATT_07890"/>
<dbReference type="Proteomes" id="UP000007842">
    <property type="component" value="Chromosome"/>
</dbReference>
<dbReference type="AlphaFoldDB" id="F8JV75"/>
<sequence length="105" mass="11364">MAETEFSVSGVQISRRLRSLTRAGTVVVGDGRVSLLTSRGQEIDSAPLTEARAATPPWFGPGRRARVVLEGRAYGLRPGPGDDEAVLRLCEALSWAREQMDPRDG</sequence>
<dbReference type="PATRIC" id="fig|1003195.11.peg.2384"/>
<evidence type="ECO:0000313" key="1">
    <source>
        <dbReference type="EMBL" id="AEW93160.1"/>
    </source>
</evidence>
<reference evidence="2" key="1">
    <citation type="submission" date="2011-12" db="EMBL/GenBank/DDBJ databases">
        <title>Complete genome sequence of Streptomyces cattleya strain DSM 46488.</title>
        <authorList>
            <person name="Ou H.-Y."/>
            <person name="Li P."/>
            <person name="Zhao C."/>
            <person name="O'Hagan D."/>
            <person name="Deng Z."/>
        </authorList>
    </citation>
    <scope>NUCLEOTIDE SEQUENCE [LARGE SCALE GENOMIC DNA]</scope>
    <source>
        <strain evidence="2">ATCC 35852 / DSM 46488 / JCM 4925 / NBRC 14057 / NRRL 8057</strain>
    </source>
</reference>
<keyword evidence="2" id="KW-1185">Reference proteome</keyword>
<dbReference type="OrthoDB" id="4308555at2"/>
<accession>F8JV75</accession>
<gene>
    <name evidence="1" type="ordered locus">SCATT_07890</name>
</gene>
<organism evidence="1 2">
    <name type="scientific">Streptantibioticus cattleyicolor (strain ATCC 35852 / DSM 46488 / JCM 4925 / NBRC 14057 / NRRL 8057)</name>
    <name type="common">Streptomyces cattleya</name>
    <dbReference type="NCBI Taxonomy" id="1003195"/>
    <lineage>
        <taxon>Bacteria</taxon>
        <taxon>Bacillati</taxon>
        <taxon>Actinomycetota</taxon>
        <taxon>Actinomycetes</taxon>
        <taxon>Kitasatosporales</taxon>
        <taxon>Streptomycetaceae</taxon>
        <taxon>Streptantibioticus</taxon>
    </lineage>
</organism>
<dbReference type="RefSeq" id="WP_014141556.1">
    <property type="nucleotide sequence ID" value="NC_016111.1"/>
</dbReference>
<dbReference type="HOGENOM" id="CLU_150702_0_0_11"/>
<accession>G8WYX4</accession>
<dbReference type="KEGG" id="sct:SCAT_0786"/>
<dbReference type="eggNOG" id="ENOG5034804">
    <property type="taxonomic scope" value="Bacteria"/>
</dbReference>
<protein>
    <submittedName>
        <fullName evidence="1">Uncharacterized protein</fullName>
    </submittedName>
</protein>
<evidence type="ECO:0000313" key="2">
    <source>
        <dbReference type="Proteomes" id="UP000007842"/>
    </source>
</evidence>
<dbReference type="EMBL" id="CP003219">
    <property type="protein sequence ID" value="AEW93160.1"/>
    <property type="molecule type" value="Genomic_DNA"/>
</dbReference>